<keyword evidence="4" id="KW-1185">Reference proteome</keyword>
<dbReference type="OrthoDB" id="5194448at2"/>
<organism evidence="3 4">
    <name type="scientific">Sanguibacter antarcticus</name>
    <dbReference type="NCBI Taxonomy" id="372484"/>
    <lineage>
        <taxon>Bacteria</taxon>
        <taxon>Bacillati</taxon>
        <taxon>Actinomycetota</taxon>
        <taxon>Actinomycetes</taxon>
        <taxon>Micrococcales</taxon>
        <taxon>Sanguibacteraceae</taxon>
        <taxon>Sanguibacter</taxon>
    </lineage>
</organism>
<dbReference type="RefSeq" id="WP_098454200.1">
    <property type="nucleotide sequence ID" value="NZ_PDJG01000001.1"/>
</dbReference>
<keyword evidence="2" id="KW-0472">Membrane</keyword>
<feature type="transmembrane region" description="Helical" evidence="2">
    <location>
        <begin position="102"/>
        <end position="121"/>
    </location>
</feature>
<name>A0A2A9E3Y1_9MICO</name>
<sequence length="199" mass="22419">MFSRKKPSDDSSATDAAADAAAIEQSVGKGRPTPTRKQSQAANKRPLVPDDRRAAAKADREKKRAVRDREYQAMQTGDEKHLPYRDQGPVRRYIRDYVDARWNVGEYFLFLAMAFLVITLFSNQAPALALGAILGLYVVVLIAIIDAFIMWRTLKKRLVATFGAEKLIRGTALYAIMRAFQIRRARLPKPQVKHGEFPA</sequence>
<dbReference type="Proteomes" id="UP000225548">
    <property type="component" value="Unassembled WGS sequence"/>
</dbReference>
<dbReference type="EMBL" id="PDJG01000001">
    <property type="protein sequence ID" value="PFG32899.1"/>
    <property type="molecule type" value="Genomic_DNA"/>
</dbReference>
<accession>A0A2A9E3Y1</accession>
<dbReference type="InterPro" id="IPR021403">
    <property type="entry name" value="DUF3043"/>
</dbReference>
<keyword evidence="2" id="KW-0812">Transmembrane</keyword>
<keyword evidence="2" id="KW-1133">Transmembrane helix</keyword>
<reference evidence="3 4" key="1">
    <citation type="submission" date="2017-10" db="EMBL/GenBank/DDBJ databases">
        <title>Sequencing the genomes of 1000 actinobacteria strains.</title>
        <authorList>
            <person name="Klenk H.-P."/>
        </authorList>
    </citation>
    <scope>NUCLEOTIDE SEQUENCE [LARGE SCALE GENOMIC DNA]</scope>
    <source>
        <strain evidence="3 4">DSM 18966</strain>
    </source>
</reference>
<evidence type="ECO:0000313" key="4">
    <source>
        <dbReference type="Proteomes" id="UP000225548"/>
    </source>
</evidence>
<feature type="compositionally biased region" description="Basic and acidic residues" evidence="1">
    <location>
        <begin position="47"/>
        <end position="83"/>
    </location>
</feature>
<evidence type="ECO:0000256" key="2">
    <source>
        <dbReference type="SAM" id="Phobius"/>
    </source>
</evidence>
<dbReference type="AlphaFoldDB" id="A0A2A9E3Y1"/>
<gene>
    <name evidence="3" type="ORF">ATL42_0751</name>
</gene>
<evidence type="ECO:0000313" key="3">
    <source>
        <dbReference type="EMBL" id="PFG32899.1"/>
    </source>
</evidence>
<proteinExistence type="predicted"/>
<dbReference type="Pfam" id="PF11241">
    <property type="entry name" value="DUF3043"/>
    <property type="match status" value="1"/>
</dbReference>
<feature type="transmembrane region" description="Helical" evidence="2">
    <location>
        <begin position="127"/>
        <end position="149"/>
    </location>
</feature>
<feature type="region of interest" description="Disordered" evidence="1">
    <location>
        <begin position="1"/>
        <end position="83"/>
    </location>
</feature>
<comment type="caution">
    <text evidence="3">The sequence shown here is derived from an EMBL/GenBank/DDBJ whole genome shotgun (WGS) entry which is preliminary data.</text>
</comment>
<protein>
    <recommendedName>
        <fullName evidence="5">DUF3043 family protein</fullName>
    </recommendedName>
</protein>
<evidence type="ECO:0008006" key="5">
    <source>
        <dbReference type="Google" id="ProtNLM"/>
    </source>
</evidence>
<feature type="compositionally biased region" description="Low complexity" evidence="1">
    <location>
        <begin position="10"/>
        <end position="22"/>
    </location>
</feature>
<evidence type="ECO:0000256" key="1">
    <source>
        <dbReference type="SAM" id="MobiDB-lite"/>
    </source>
</evidence>